<dbReference type="EMBL" id="JAGYWB010000009">
    <property type="protein sequence ID" value="KAI0510087.1"/>
    <property type="molecule type" value="Genomic_DNA"/>
</dbReference>
<evidence type="ECO:0000313" key="1">
    <source>
        <dbReference type="EMBL" id="KAI0510087.1"/>
    </source>
</evidence>
<keyword evidence="2" id="KW-1185">Reference proteome</keyword>
<gene>
    <name evidence="1" type="ORF">KFK09_010687</name>
</gene>
<dbReference type="Proteomes" id="UP000829196">
    <property type="component" value="Unassembled WGS sequence"/>
</dbReference>
<organism evidence="1 2">
    <name type="scientific">Dendrobium nobile</name>
    <name type="common">Orchid</name>
    <dbReference type="NCBI Taxonomy" id="94219"/>
    <lineage>
        <taxon>Eukaryota</taxon>
        <taxon>Viridiplantae</taxon>
        <taxon>Streptophyta</taxon>
        <taxon>Embryophyta</taxon>
        <taxon>Tracheophyta</taxon>
        <taxon>Spermatophyta</taxon>
        <taxon>Magnoliopsida</taxon>
        <taxon>Liliopsida</taxon>
        <taxon>Asparagales</taxon>
        <taxon>Orchidaceae</taxon>
        <taxon>Epidendroideae</taxon>
        <taxon>Malaxideae</taxon>
        <taxon>Dendrobiinae</taxon>
        <taxon>Dendrobium</taxon>
    </lineage>
</organism>
<comment type="caution">
    <text evidence="1">The sequence shown here is derived from an EMBL/GenBank/DDBJ whole genome shotgun (WGS) entry which is preliminary data.</text>
</comment>
<protein>
    <submittedName>
        <fullName evidence="1">Uncharacterized protein</fullName>
    </submittedName>
</protein>
<evidence type="ECO:0000313" key="2">
    <source>
        <dbReference type="Proteomes" id="UP000829196"/>
    </source>
</evidence>
<sequence>MMMKCFQCASSSPNFSFALVPEQLGWPTNLWPTNKTGEWIFLRMETRLELSLSLPTFFETDFPVLVSDAVMLHPKINLISKLVLLGAVWYSIGFNFSKS</sequence>
<name>A0A8T3BCR3_DENNO</name>
<accession>A0A8T3BCR3</accession>
<dbReference type="AlphaFoldDB" id="A0A8T3BCR3"/>
<dbReference type="OrthoDB" id="10479927at2759"/>
<proteinExistence type="predicted"/>
<reference evidence="1" key="1">
    <citation type="journal article" date="2022" name="Front. Genet.">
        <title>Chromosome-Scale Assembly of the Dendrobium nobile Genome Provides Insights Into the Molecular Mechanism of the Biosynthesis of the Medicinal Active Ingredient of Dendrobium.</title>
        <authorList>
            <person name="Xu Q."/>
            <person name="Niu S.-C."/>
            <person name="Li K.-L."/>
            <person name="Zheng P.-J."/>
            <person name="Zhang X.-J."/>
            <person name="Jia Y."/>
            <person name="Liu Y."/>
            <person name="Niu Y.-X."/>
            <person name="Yu L.-H."/>
            <person name="Chen D.-F."/>
            <person name="Zhang G.-Q."/>
        </authorList>
    </citation>
    <scope>NUCLEOTIDE SEQUENCE</scope>
    <source>
        <tissue evidence="1">Leaf</tissue>
    </source>
</reference>